<comment type="caution">
    <text evidence="13">The sequence shown here is derived from an EMBL/GenBank/DDBJ whole genome shotgun (WGS) entry which is preliminary data.</text>
</comment>
<dbReference type="InterPro" id="IPR001148">
    <property type="entry name" value="CA_dom"/>
</dbReference>
<accession>A0A1R3IH19</accession>
<evidence type="ECO:0000313" key="13">
    <source>
        <dbReference type="EMBL" id="OMO81801.1"/>
    </source>
</evidence>
<dbReference type="Gramene" id="OMO81801">
    <property type="protein sequence ID" value="OMO81801"/>
    <property type="gene ID" value="CCACVL1_12190"/>
</dbReference>
<feature type="chain" id="PRO_5025079657" description="Carbonic anhydrase" evidence="10">
    <location>
        <begin position="30"/>
        <end position="485"/>
    </location>
</feature>
<dbReference type="InterPro" id="IPR041891">
    <property type="entry name" value="Alpha_CA_prokaryot-like"/>
</dbReference>
<proteinExistence type="inferred from homology"/>
<feature type="signal peptide" evidence="10">
    <location>
        <begin position="1"/>
        <end position="29"/>
    </location>
</feature>
<dbReference type="PANTHER" id="PTHR18952:SF201">
    <property type="entry name" value="CARBONIC ANHYDRASE"/>
    <property type="match status" value="1"/>
</dbReference>
<keyword evidence="7 10" id="KW-0862">Zinc</keyword>
<keyword evidence="10" id="KW-0732">Signal</keyword>
<dbReference type="SUPFAM" id="SSF51069">
    <property type="entry name" value="Carbonic anhydrase"/>
    <property type="match status" value="1"/>
</dbReference>
<feature type="region of interest" description="Disordered" evidence="11">
    <location>
        <begin position="328"/>
        <end position="367"/>
    </location>
</feature>
<dbReference type="OrthoDB" id="429145at2759"/>
<comment type="similarity">
    <text evidence="4">Belongs to the alpha-class carbonic anhydrase family.</text>
</comment>
<sequence length="485" mass="55692">MKQQTKPIFVSAFLIFAVLFFSHSASVSAQEVEDEREFDYLEKSGKGPKHWGDLKEEWAACKNGDLQSPIDMSSLSVKVIRKSGELKKRYKPCHAVVKNRGHDISLQWLDNDAGSIKINGTEYFLQQAHWHSPSEHTINGRRYALELHMVHQSKDPNLKNNLAVVGLLYKFGAPDPFISKLISNITSMTDHVQERYVGVIDPSAIKMGGKKYYRYMGSLTVPPCTEGVIWTMNNKVRTVSRDQVRALRIAVHDYAEANARPVQPLNRREVELYGPNPGDVKQRKKSSNKWTCVVCNQKQSVLKVFSQGPMAKDLRRFVQTFNMSRKFADQNQPFDPNFEADDGDPENQRKRRSDWTEYLDPEDYPDDRVALQEEERGGRDDLEPKIVTELPPKEKFKRPKKLNNYDKAMPMKQQQQQAMGDITTGTSEVETLTAKGNSKWRDYITEQGDFGITNFKDDMNKWGDAVLETESNYQMVEDDIHPDFI</sequence>
<comment type="function">
    <text evidence="2 10">Reversible hydration of carbon dioxide.</text>
</comment>
<dbReference type="PROSITE" id="PS51144">
    <property type="entry name" value="ALPHA_CA_2"/>
    <property type="match status" value="1"/>
</dbReference>
<dbReference type="Proteomes" id="UP000188268">
    <property type="component" value="Unassembled WGS sequence"/>
</dbReference>
<name>A0A1R3IH19_COCAP</name>
<evidence type="ECO:0000256" key="8">
    <source>
        <dbReference type="ARBA" id="ARBA00023239"/>
    </source>
</evidence>
<dbReference type="InterPro" id="IPR049472">
    <property type="entry name" value="MRNIP_N"/>
</dbReference>
<dbReference type="EC" id="4.2.1.1" evidence="5 10"/>
<comment type="similarity">
    <text evidence="10">Belongs to the alpha-carbonic anhydrase family.</text>
</comment>
<dbReference type="CDD" id="cd03124">
    <property type="entry name" value="alpha_CA_prokaryotic_like"/>
    <property type="match status" value="1"/>
</dbReference>
<dbReference type="Pfam" id="PF00194">
    <property type="entry name" value="Carb_anhydrase"/>
    <property type="match status" value="1"/>
</dbReference>
<evidence type="ECO:0000256" key="10">
    <source>
        <dbReference type="RuleBase" id="RU367011"/>
    </source>
</evidence>
<evidence type="ECO:0000256" key="3">
    <source>
        <dbReference type="ARBA" id="ARBA00004470"/>
    </source>
</evidence>
<evidence type="ECO:0000259" key="12">
    <source>
        <dbReference type="PROSITE" id="PS51144"/>
    </source>
</evidence>
<feature type="domain" description="Alpha-carbonic anhydrase" evidence="12">
    <location>
        <begin position="36"/>
        <end position="274"/>
    </location>
</feature>
<evidence type="ECO:0000256" key="2">
    <source>
        <dbReference type="ARBA" id="ARBA00002904"/>
    </source>
</evidence>
<reference evidence="13 14" key="1">
    <citation type="submission" date="2013-09" db="EMBL/GenBank/DDBJ databases">
        <title>Corchorus capsularis genome sequencing.</title>
        <authorList>
            <person name="Alam M."/>
            <person name="Haque M.S."/>
            <person name="Islam M.S."/>
            <person name="Emdad E.M."/>
            <person name="Islam M.M."/>
            <person name="Ahmed B."/>
            <person name="Halim A."/>
            <person name="Hossen Q.M.M."/>
            <person name="Hossain M.Z."/>
            <person name="Ahmed R."/>
            <person name="Khan M.M."/>
            <person name="Islam R."/>
            <person name="Rashid M.M."/>
            <person name="Khan S.A."/>
            <person name="Rahman M.S."/>
            <person name="Alam M."/>
        </authorList>
    </citation>
    <scope>NUCLEOTIDE SEQUENCE [LARGE SCALE GENOMIC DNA]</scope>
    <source>
        <strain evidence="14">cv. CVL-1</strain>
        <tissue evidence="13">Whole seedling</tissue>
    </source>
</reference>
<protein>
    <recommendedName>
        <fullName evidence="5 10">Carbonic anhydrase</fullName>
        <ecNumber evidence="5 10">4.2.1.1</ecNumber>
    </recommendedName>
</protein>
<gene>
    <name evidence="13" type="ORF">CCACVL1_12190</name>
</gene>
<evidence type="ECO:0000256" key="1">
    <source>
        <dbReference type="ARBA" id="ARBA00001947"/>
    </source>
</evidence>
<evidence type="ECO:0000256" key="7">
    <source>
        <dbReference type="ARBA" id="ARBA00022833"/>
    </source>
</evidence>
<dbReference type="GO" id="GO:0009570">
    <property type="term" value="C:chloroplast stroma"/>
    <property type="evidence" value="ECO:0007669"/>
    <property type="project" value="UniProtKB-SubCell"/>
</dbReference>
<organism evidence="13 14">
    <name type="scientific">Corchorus capsularis</name>
    <name type="common">Jute</name>
    <dbReference type="NCBI Taxonomy" id="210143"/>
    <lineage>
        <taxon>Eukaryota</taxon>
        <taxon>Viridiplantae</taxon>
        <taxon>Streptophyta</taxon>
        <taxon>Embryophyta</taxon>
        <taxon>Tracheophyta</taxon>
        <taxon>Spermatophyta</taxon>
        <taxon>Magnoliopsida</taxon>
        <taxon>eudicotyledons</taxon>
        <taxon>Gunneridae</taxon>
        <taxon>Pentapetalae</taxon>
        <taxon>rosids</taxon>
        <taxon>malvids</taxon>
        <taxon>Malvales</taxon>
        <taxon>Malvaceae</taxon>
        <taxon>Grewioideae</taxon>
        <taxon>Apeibeae</taxon>
        <taxon>Corchorus</taxon>
    </lineage>
</organism>
<evidence type="ECO:0000256" key="11">
    <source>
        <dbReference type="SAM" id="MobiDB-lite"/>
    </source>
</evidence>
<evidence type="ECO:0000256" key="5">
    <source>
        <dbReference type="ARBA" id="ARBA00012925"/>
    </source>
</evidence>
<dbReference type="Pfam" id="PF15749">
    <property type="entry name" value="MRNIP"/>
    <property type="match status" value="1"/>
</dbReference>
<dbReference type="SMART" id="SM01057">
    <property type="entry name" value="Carb_anhydrase"/>
    <property type="match status" value="1"/>
</dbReference>
<evidence type="ECO:0000256" key="6">
    <source>
        <dbReference type="ARBA" id="ARBA00022723"/>
    </source>
</evidence>
<dbReference type="Gene3D" id="3.10.200.10">
    <property type="entry name" value="Alpha carbonic anhydrase"/>
    <property type="match status" value="1"/>
</dbReference>
<dbReference type="STRING" id="210143.A0A1R3IH19"/>
<keyword evidence="8 10" id="KW-0456">Lyase</keyword>
<keyword evidence="14" id="KW-1185">Reference proteome</keyword>
<evidence type="ECO:0000256" key="9">
    <source>
        <dbReference type="ARBA" id="ARBA00048348"/>
    </source>
</evidence>
<evidence type="ECO:0000256" key="4">
    <source>
        <dbReference type="ARBA" id="ARBA00006365"/>
    </source>
</evidence>
<evidence type="ECO:0000313" key="14">
    <source>
        <dbReference type="Proteomes" id="UP000188268"/>
    </source>
</evidence>
<dbReference type="PROSITE" id="PS00162">
    <property type="entry name" value="ALPHA_CA_1"/>
    <property type="match status" value="1"/>
</dbReference>
<dbReference type="GO" id="GO:0004089">
    <property type="term" value="F:carbonate dehydratase activity"/>
    <property type="evidence" value="ECO:0007669"/>
    <property type="project" value="UniProtKB-UniRule"/>
</dbReference>
<dbReference type="GO" id="GO:0006730">
    <property type="term" value="P:one-carbon metabolic process"/>
    <property type="evidence" value="ECO:0007669"/>
    <property type="project" value="TreeGrafter"/>
</dbReference>
<keyword evidence="6 10" id="KW-0479">Metal-binding</keyword>
<comment type="catalytic activity">
    <reaction evidence="9 10">
        <text>hydrogencarbonate + H(+) = CO2 + H2O</text>
        <dbReference type="Rhea" id="RHEA:10748"/>
        <dbReference type="ChEBI" id="CHEBI:15377"/>
        <dbReference type="ChEBI" id="CHEBI:15378"/>
        <dbReference type="ChEBI" id="CHEBI:16526"/>
        <dbReference type="ChEBI" id="CHEBI:17544"/>
        <dbReference type="EC" id="4.2.1.1"/>
    </reaction>
</comment>
<dbReference type="InterPro" id="IPR023561">
    <property type="entry name" value="Carbonic_anhydrase_a-class"/>
</dbReference>
<comment type="cofactor">
    <cofactor evidence="1 10">
        <name>Zn(2+)</name>
        <dbReference type="ChEBI" id="CHEBI:29105"/>
    </cofactor>
</comment>
<dbReference type="GO" id="GO:0008270">
    <property type="term" value="F:zinc ion binding"/>
    <property type="evidence" value="ECO:0007669"/>
    <property type="project" value="UniProtKB-UniRule"/>
</dbReference>
<dbReference type="AlphaFoldDB" id="A0A1R3IH19"/>
<dbReference type="InterPro" id="IPR018338">
    <property type="entry name" value="Carbonic_anhydrase_a-class_CS"/>
</dbReference>
<dbReference type="PANTHER" id="PTHR18952">
    <property type="entry name" value="CARBONIC ANHYDRASE"/>
    <property type="match status" value="1"/>
</dbReference>
<dbReference type="EMBL" id="AWWV01010078">
    <property type="protein sequence ID" value="OMO81801.1"/>
    <property type="molecule type" value="Genomic_DNA"/>
</dbReference>
<comment type="subcellular location">
    <subcellularLocation>
        <location evidence="3">Plastid</location>
        <location evidence="3">Chloroplast stroma</location>
    </subcellularLocation>
</comment>
<dbReference type="InterPro" id="IPR036398">
    <property type="entry name" value="CA_dom_sf"/>
</dbReference>